<reference evidence="1" key="1">
    <citation type="journal article" date="2021" name="PeerJ">
        <title>Extensive microbial diversity within the chicken gut microbiome revealed by metagenomics and culture.</title>
        <authorList>
            <person name="Gilroy R."/>
            <person name="Ravi A."/>
            <person name="Getino M."/>
            <person name="Pursley I."/>
            <person name="Horton D.L."/>
            <person name="Alikhan N.F."/>
            <person name="Baker D."/>
            <person name="Gharbi K."/>
            <person name="Hall N."/>
            <person name="Watson M."/>
            <person name="Adriaenssens E.M."/>
            <person name="Foster-Nyarko E."/>
            <person name="Jarju S."/>
            <person name="Secka A."/>
            <person name="Antonio M."/>
            <person name="Oren A."/>
            <person name="Chaudhuri R.R."/>
            <person name="La Ragione R."/>
            <person name="Hildebrand F."/>
            <person name="Pallen M.J."/>
        </authorList>
    </citation>
    <scope>NUCLEOTIDE SEQUENCE</scope>
    <source>
        <strain evidence="1">CHK192-8294</strain>
    </source>
</reference>
<organism evidence="1 2">
    <name type="scientific">Candidatus Flavonifractor intestinigallinarum</name>
    <dbReference type="NCBI Taxonomy" id="2838586"/>
    <lineage>
        <taxon>Bacteria</taxon>
        <taxon>Bacillati</taxon>
        <taxon>Bacillota</taxon>
        <taxon>Clostridia</taxon>
        <taxon>Eubacteriales</taxon>
        <taxon>Oscillospiraceae</taxon>
        <taxon>Flavonifractor</taxon>
    </lineage>
</organism>
<dbReference type="EMBL" id="DWXO01000084">
    <property type="protein sequence ID" value="HJB81097.1"/>
    <property type="molecule type" value="Genomic_DNA"/>
</dbReference>
<comment type="caution">
    <text evidence="1">The sequence shown here is derived from an EMBL/GenBank/DDBJ whole genome shotgun (WGS) entry which is preliminary data.</text>
</comment>
<sequence length="112" mass="12277">MIDRAIKLLNEQQSKVKERSAPWMVAEQLKDICRREPESAELLAKDLENPQMGIVQAEKKIKSFADSHKTGGFSCVTPLEAEEILREFYGLGAASAAAGGDTPKVLSLADFL</sequence>
<proteinExistence type="predicted"/>
<dbReference type="Proteomes" id="UP000823921">
    <property type="component" value="Unassembled WGS sequence"/>
</dbReference>
<reference evidence="1" key="2">
    <citation type="submission" date="2021-04" db="EMBL/GenBank/DDBJ databases">
        <authorList>
            <person name="Gilroy R."/>
        </authorList>
    </citation>
    <scope>NUCLEOTIDE SEQUENCE</scope>
    <source>
        <strain evidence="1">CHK192-8294</strain>
    </source>
</reference>
<protein>
    <submittedName>
        <fullName evidence="1">Uncharacterized protein</fullName>
    </submittedName>
</protein>
<gene>
    <name evidence="1" type="ORF">H9712_08925</name>
</gene>
<name>A0A9D2MMT1_9FIRM</name>
<evidence type="ECO:0000313" key="2">
    <source>
        <dbReference type="Proteomes" id="UP000823921"/>
    </source>
</evidence>
<dbReference type="AlphaFoldDB" id="A0A9D2MMT1"/>
<evidence type="ECO:0000313" key="1">
    <source>
        <dbReference type="EMBL" id="HJB81097.1"/>
    </source>
</evidence>
<accession>A0A9D2MMT1</accession>